<comment type="similarity">
    <text evidence="1">Belongs to the peptidase C40 family.</text>
</comment>
<dbReference type="InterPro" id="IPR023346">
    <property type="entry name" value="Lysozyme-like_dom_sf"/>
</dbReference>
<reference evidence="7" key="1">
    <citation type="journal article" date="2019" name="Int. J. Syst. Evol. Microbiol.">
        <title>The Global Catalogue of Microorganisms (GCM) 10K type strain sequencing project: providing services to taxonomists for standard genome sequencing and annotation.</title>
        <authorList>
            <consortium name="The Broad Institute Genomics Platform"/>
            <consortium name="The Broad Institute Genome Sequencing Center for Infectious Disease"/>
            <person name="Wu L."/>
            <person name="Ma J."/>
        </authorList>
    </citation>
    <scope>NUCLEOTIDE SEQUENCE [LARGE SCALE GENOMIC DNA]</scope>
    <source>
        <strain evidence="7">JCM 18054</strain>
    </source>
</reference>
<dbReference type="PANTHER" id="PTHR47359:SF3">
    <property type="entry name" value="NLP_P60 DOMAIN-CONTAINING PROTEIN-RELATED"/>
    <property type="match status" value="1"/>
</dbReference>
<evidence type="ECO:0000259" key="5">
    <source>
        <dbReference type="PROSITE" id="PS51935"/>
    </source>
</evidence>
<dbReference type="InterPro" id="IPR008258">
    <property type="entry name" value="Transglycosylase_SLT_dom_1"/>
</dbReference>
<keyword evidence="4" id="KW-0788">Thiol protease</keyword>
<dbReference type="InterPro" id="IPR051794">
    <property type="entry name" value="PG_Endopeptidase_C40"/>
</dbReference>
<accession>A0ABP9PXY7</accession>
<dbReference type="SUPFAM" id="SSF53955">
    <property type="entry name" value="Lysozyme-like"/>
    <property type="match status" value="1"/>
</dbReference>
<dbReference type="Gene3D" id="3.90.1720.10">
    <property type="entry name" value="endopeptidase domain like (from Nostoc punctiforme)"/>
    <property type="match status" value="1"/>
</dbReference>
<dbReference type="Pfam" id="PF00877">
    <property type="entry name" value="NLPC_P60"/>
    <property type="match status" value="1"/>
</dbReference>
<organism evidence="6 7">
    <name type="scientific">Amycolatopsis dongchuanensis</name>
    <dbReference type="NCBI Taxonomy" id="1070866"/>
    <lineage>
        <taxon>Bacteria</taxon>
        <taxon>Bacillati</taxon>
        <taxon>Actinomycetota</taxon>
        <taxon>Actinomycetes</taxon>
        <taxon>Pseudonocardiales</taxon>
        <taxon>Pseudonocardiaceae</taxon>
        <taxon>Amycolatopsis</taxon>
    </lineage>
</organism>
<evidence type="ECO:0000256" key="1">
    <source>
        <dbReference type="ARBA" id="ARBA00007074"/>
    </source>
</evidence>
<dbReference type="CDD" id="cd13399">
    <property type="entry name" value="Slt35-like"/>
    <property type="match status" value="1"/>
</dbReference>
<dbReference type="InterPro" id="IPR000064">
    <property type="entry name" value="NLP_P60_dom"/>
</dbReference>
<dbReference type="Gene3D" id="1.10.530.10">
    <property type="match status" value="1"/>
</dbReference>
<dbReference type="PROSITE" id="PS51935">
    <property type="entry name" value="NLPC_P60"/>
    <property type="match status" value="1"/>
</dbReference>
<evidence type="ECO:0000313" key="7">
    <source>
        <dbReference type="Proteomes" id="UP001500192"/>
    </source>
</evidence>
<evidence type="ECO:0000313" key="6">
    <source>
        <dbReference type="EMBL" id="GAA5152890.1"/>
    </source>
</evidence>
<evidence type="ECO:0000256" key="4">
    <source>
        <dbReference type="ARBA" id="ARBA00022807"/>
    </source>
</evidence>
<keyword evidence="2" id="KW-0645">Protease</keyword>
<evidence type="ECO:0000256" key="2">
    <source>
        <dbReference type="ARBA" id="ARBA00022670"/>
    </source>
</evidence>
<dbReference type="Pfam" id="PF01464">
    <property type="entry name" value="SLT"/>
    <property type="match status" value="1"/>
</dbReference>
<dbReference type="SUPFAM" id="SSF54001">
    <property type="entry name" value="Cysteine proteinases"/>
    <property type="match status" value="1"/>
</dbReference>
<comment type="caution">
    <text evidence="6">The sequence shown here is derived from an EMBL/GenBank/DDBJ whole genome shotgun (WGS) entry which is preliminary data.</text>
</comment>
<evidence type="ECO:0000256" key="3">
    <source>
        <dbReference type="ARBA" id="ARBA00022801"/>
    </source>
</evidence>
<protein>
    <submittedName>
        <fullName evidence="6">NlpC/P60 family protein</fullName>
    </submittedName>
</protein>
<dbReference type="EMBL" id="BAABIB010000013">
    <property type="protein sequence ID" value="GAA5152890.1"/>
    <property type="molecule type" value="Genomic_DNA"/>
</dbReference>
<dbReference type="Proteomes" id="UP001500192">
    <property type="component" value="Unassembled WGS sequence"/>
</dbReference>
<name>A0ABP9PXY7_9PSEU</name>
<sequence length="340" mass="34957">MGPNRRADLAEAAHGPAMIKALLAAAVAIVGLTAFTASAISGAASAVLGSGSGSQPSTTALADIPPDYLELYQLAAATCPGLDWTILAAIGKVESDHGRSQLPGVLTGENFAGAGGPMQFLQATWDQVTARHPLPPGGATPPSRYNPHDAIYTAAAYLCDSGARDGRDIHAAIFAYNHSDAYVNQVLTQAQDYRSAAPTFAPASSPAAQAAINYARGQLGLPYVWGGDGPAAGDAGFDCSGLTHAAYEAAGIELPRTAQQQYNAGPLVPAGAPLAPGDLLFFGTPSRVHHVGIFIGGTAMIHAPDFGKPIQVQQDFHTLGDFVGASRPWNDHQGHFQVTG</sequence>
<feature type="domain" description="NlpC/P60" evidence="5">
    <location>
        <begin position="205"/>
        <end position="340"/>
    </location>
</feature>
<keyword evidence="7" id="KW-1185">Reference proteome</keyword>
<dbReference type="InterPro" id="IPR038765">
    <property type="entry name" value="Papain-like_cys_pep_sf"/>
</dbReference>
<gene>
    <name evidence="6" type="ORF">GCM10023214_05320</name>
</gene>
<dbReference type="PANTHER" id="PTHR47359">
    <property type="entry name" value="PEPTIDOGLYCAN DL-ENDOPEPTIDASE CWLO"/>
    <property type="match status" value="1"/>
</dbReference>
<keyword evidence="3" id="KW-0378">Hydrolase</keyword>
<proteinExistence type="inferred from homology"/>